<dbReference type="InParanoid" id="A0A0D0AQC9"/>
<accession>A0A0D0AQC9</accession>
<dbReference type="AlphaFoldDB" id="A0A0D0AQC9"/>
<evidence type="ECO:0000256" key="1">
    <source>
        <dbReference type="SAM" id="SignalP"/>
    </source>
</evidence>
<dbReference type="Proteomes" id="UP000054485">
    <property type="component" value="Unassembled WGS sequence"/>
</dbReference>
<dbReference type="HOGENOM" id="CLU_202060_0_0_1"/>
<proteinExistence type="predicted"/>
<feature type="chain" id="PRO_5002206906" evidence="1">
    <location>
        <begin position="22"/>
        <end position="57"/>
    </location>
</feature>
<protein>
    <submittedName>
        <fullName evidence="2">Uncharacterized protein</fullName>
    </submittedName>
</protein>
<reference evidence="2 3" key="1">
    <citation type="submission" date="2014-04" db="EMBL/GenBank/DDBJ databases">
        <authorList>
            <consortium name="DOE Joint Genome Institute"/>
            <person name="Kuo A."/>
            <person name="Ruytinx J."/>
            <person name="Rineau F."/>
            <person name="Colpaert J."/>
            <person name="Kohler A."/>
            <person name="Nagy L.G."/>
            <person name="Floudas D."/>
            <person name="Copeland A."/>
            <person name="Barry K.W."/>
            <person name="Cichocki N."/>
            <person name="Veneault-Fourrey C."/>
            <person name="LaButti K."/>
            <person name="Lindquist E.A."/>
            <person name="Lipzen A."/>
            <person name="Lundell T."/>
            <person name="Morin E."/>
            <person name="Murat C."/>
            <person name="Sun H."/>
            <person name="Tunlid A."/>
            <person name="Henrissat B."/>
            <person name="Grigoriev I.V."/>
            <person name="Hibbett D.S."/>
            <person name="Martin F."/>
            <person name="Nordberg H.P."/>
            <person name="Cantor M.N."/>
            <person name="Hua S.X."/>
        </authorList>
    </citation>
    <scope>NUCLEOTIDE SEQUENCE [LARGE SCALE GENOMIC DNA]</scope>
    <source>
        <strain evidence="2 3">UH-Slu-Lm8-n1</strain>
    </source>
</reference>
<keyword evidence="3" id="KW-1185">Reference proteome</keyword>
<feature type="signal peptide" evidence="1">
    <location>
        <begin position="1"/>
        <end position="21"/>
    </location>
</feature>
<evidence type="ECO:0000313" key="3">
    <source>
        <dbReference type="Proteomes" id="UP000054485"/>
    </source>
</evidence>
<dbReference type="OrthoDB" id="10472791at2759"/>
<evidence type="ECO:0000313" key="2">
    <source>
        <dbReference type="EMBL" id="KIK36487.1"/>
    </source>
</evidence>
<keyword evidence="1" id="KW-0732">Signal</keyword>
<reference evidence="3" key="2">
    <citation type="submission" date="2015-01" db="EMBL/GenBank/DDBJ databases">
        <title>Evolutionary Origins and Diversification of the Mycorrhizal Mutualists.</title>
        <authorList>
            <consortium name="DOE Joint Genome Institute"/>
            <consortium name="Mycorrhizal Genomics Consortium"/>
            <person name="Kohler A."/>
            <person name="Kuo A."/>
            <person name="Nagy L.G."/>
            <person name="Floudas D."/>
            <person name="Copeland A."/>
            <person name="Barry K.W."/>
            <person name="Cichocki N."/>
            <person name="Veneault-Fourrey C."/>
            <person name="LaButti K."/>
            <person name="Lindquist E.A."/>
            <person name="Lipzen A."/>
            <person name="Lundell T."/>
            <person name="Morin E."/>
            <person name="Murat C."/>
            <person name="Riley R."/>
            <person name="Ohm R."/>
            <person name="Sun H."/>
            <person name="Tunlid A."/>
            <person name="Henrissat B."/>
            <person name="Grigoriev I.V."/>
            <person name="Hibbett D.S."/>
            <person name="Martin F."/>
        </authorList>
    </citation>
    <scope>NUCLEOTIDE SEQUENCE [LARGE SCALE GENOMIC DNA]</scope>
    <source>
        <strain evidence="3">UH-Slu-Lm8-n1</strain>
    </source>
</reference>
<organism evidence="2 3">
    <name type="scientific">Suillus luteus UH-Slu-Lm8-n1</name>
    <dbReference type="NCBI Taxonomy" id="930992"/>
    <lineage>
        <taxon>Eukaryota</taxon>
        <taxon>Fungi</taxon>
        <taxon>Dikarya</taxon>
        <taxon>Basidiomycota</taxon>
        <taxon>Agaricomycotina</taxon>
        <taxon>Agaricomycetes</taxon>
        <taxon>Agaricomycetidae</taxon>
        <taxon>Boletales</taxon>
        <taxon>Suillineae</taxon>
        <taxon>Suillaceae</taxon>
        <taxon>Suillus</taxon>
    </lineage>
</organism>
<dbReference type="EMBL" id="KN835525">
    <property type="protein sequence ID" value="KIK36487.1"/>
    <property type="molecule type" value="Genomic_DNA"/>
</dbReference>
<sequence length="57" mass="6017">MRFSSAIVLVVVAALASSISATPINANAEHCEIFCAHDHQCDTCGPLHGRYSLSAMV</sequence>
<name>A0A0D0AQC9_9AGAM</name>
<gene>
    <name evidence="2" type="ORF">CY34DRAFT_811254</name>
</gene>